<evidence type="ECO:0000259" key="2">
    <source>
        <dbReference type="Pfam" id="PF15978"/>
    </source>
</evidence>
<dbReference type="OrthoDB" id="470139at2"/>
<dbReference type="Pfam" id="PF15978">
    <property type="entry name" value="TnsD"/>
    <property type="match status" value="1"/>
</dbReference>
<dbReference type="Proteomes" id="UP000247459">
    <property type="component" value="Unassembled WGS sequence"/>
</dbReference>
<sequence>MGKIIYFPPTYPDEDFRSILHRYYLRSAKTFTKCKVELLGGNSPQKVVYPINLTQISLELGVSEDFTDKIIENHTFFPVVKIFLTKIQQENLLQGMKIYSLRKKLLNKKFNSQISKVERYCPECMLGDFTQYQIVYLHRMHQFVFLSHCLKHGGELISVCTHCGERLVQKDGKEMLISLNCNYCNHYIPIDRDVRVENIDQEIRDDIETLMNEKETGINLLYFKFMMCLGARNYIDFRGEFNSDKDIISNLTEFYGENCLSKFGLSEEKLIREFREKRLFNKSHMGNFIVIYILLMRFLSGSVKSFLSQTEIYSNKIPFGTGPWQCLNPVCTYHNKPVITSIKRQVHELVTGKFKCSYCGCIYVKKMKSNEMETSEYVIETWGSLFVQKVIEYWDKGLNYTEISEELGIKKSILYKYMRPFVDLKRNALLDNEKDVLLEVAYAEANLEKADKAEKYKEVVMETIGALGPGTTRSQISAYTQTQFSWLMKYESDWMEMHLPSKEASAKEINTEILDSEIYVELERAIVTIYNANPVRWIDRDSILELLPRIRRIQYNRNLSLLPRSRALLESNIETDEMYKVRNSHMR</sequence>
<dbReference type="RefSeq" id="WP_110821649.1">
    <property type="nucleotide sequence ID" value="NZ_PRLG01000022.1"/>
</dbReference>
<evidence type="ECO:0000313" key="4">
    <source>
        <dbReference type="Proteomes" id="UP000247459"/>
    </source>
</evidence>
<accession>A0A2W0CFQ6</accession>
<reference evidence="3 4" key="1">
    <citation type="submission" date="2018-01" db="EMBL/GenBank/DDBJ databases">
        <title>Genome sequence of the PGP bacterium Paenibacillus illinoisensis E3.</title>
        <authorList>
            <person name="Rolli E."/>
            <person name="Marasco R."/>
            <person name="Bessem C."/>
            <person name="Michoud G."/>
            <person name="Gaiarsa S."/>
            <person name="Borin S."/>
            <person name="Daffonchio D."/>
        </authorList>
    </citation>
    <scope>NUCLEOTIDE SEQUENCE [LARGE SCALE GENOMIC DNA]</scope>
    <source>
        <strain evidence="3 4">E3</strain>
    </source>
</reference>
<comment type="caution">
    <text evidence="3">The sequence shown here is derived from an EMBL/GenBank/DDBJ whole genome shotgun (WGS) entry which is preliminary data.</text>
</comment>
<feature type="domain" description="TniQ" evidence="1">
    <location>
        <begin position="6"/>
        <end position="154"/>
    </location>
</feature>
<dbReference type="EMBL" id="PRLG01000022">
    <property type="protein sequence ID" value="PYY27175.1"/>
    <property type="molecule type" value="Genomic_DNA"/>
</dbReference>
<gene>
    <name evidence="3" type="ORF">PIL02S_04674</name>
</gene>
<dbReference type="AlphaFoldDB" id="A0A2W0CFQ6"/>
<name>A0A2W0CFQ6_9BACL</name>
<dbReference type="InterPro" id="IPR009492">
    <property type="entry name" value="TniQ"/>
</dbReference>
<protein>
    <submittedName>
        <fullName evidence="3">Tn7-like transposition protein D</fullName>
    </submittedName>
</protein>
<organism evidence="3 4">
    <name type="scientific">Paenibacillus illinoisensis</name>
    <dbReference type="NCBI Taxonomy" id="59845"/>
    <lineage>
        <taxon>Bacteria</taxon>
        <taxon>Bacillati</taxon>
        <taxon>Bacillota</taxon>
        <taxon>Bacilli</taxon>
        <taxon>Bacillales</taxon>
        <taxon>Paenibacillaceae</taxon>
        <taxon>Paenibacillus</taxon>
    </lineage>
</organism>
<feature type="domain" description="Transposon Tn7 transposition protein TnsD C-terminal" evidence="2">
    <location>
        <begin position="205"/>
        <end position="569"/>
    </location>
</feature>
<dbReference type="InterPro" id="IPR032750">
    <property type="entry name" value="TnsD_C"/>
</dbReference>
<evidence type="ECO:0000313" key="3">
    <source>
        <dbReference type="EMBL" id="PYY27175.1"/>
    </source>
</evidence>
<dbReference type="Pfam" id="PF06527">
    <property type="entry name" value="TniQ"/>
    <property type="match status" value="1"/>
</dbReference>
<evidence type="ECO:0000259" key="1">
    <source>
        <dbReference type="Pfam" id="PF06527"/>
    </source>
</evidence>
<proteinExistence type="predicted"/>